<dbReference type="EMBL" id="JACIFD010000013">
    <property type="protein sequence ID" value="MBB4071987.1"/>
    <property type="molecule type" value="Genomic_DNA"/>
</dbReference>
<evidence type="ECO:0000256" key="4">
    <source>
        <dbReference type="ARBA" id="ARBA00023136"/>
    </source>
</evidence>
<evidence type="ECO:0000313" key="8">
    <source>
        <dbReference type="Proteomes" id="UP000571183"/>
    </source>
</evidence>
<keyword evidence="2 6" id="KW-0812">Transmembrane</keyword>
<feature type="binding site" evidence="5">
    <location>
        <position position="106"/>
    </location>
    <ligand>
        <name>Zn(2+)</name>
        <dbReference type="ChEBI" id="CHEBI:29105"/>
    </ligand>
</feature>
<keyword evidence="5" id="KW-0862">Zinc</keyword>
<dbReference type="GO" id="GO:0046872">
    <property type="term" value="F:metal ion binding"/>
    <property type="evidence" value="ECO:0007669"/>
    <property type="project" value="UniProtKB-KW"/>
</dbReference>
<keyword evidence="4 6" id="KW-0472">Membrane</keyword>
<feature type="transmembrane region" description="Helical" evidence="6">
    <location>
        <begin position="174"/>
        <end position="191"/>
    </location>
</feature>
<dbReference type="Pfam" id="PF03006">
    <property type="entry name" value="HlyIII"/>
    <property type="match status" value="1"/>
</dbReference>
<protein>
    <submittedName>
        <fullName evidence="7">Hemolysin III</fullName>
    </submittedName>
</protein>
<dbReference type="PANTHER" id="PTHR20855:SF3">
    <property type="entry name" value="LD03007P"/>
    <property type="match status" value="1"/>
</dbReference>
<evidence type="ECO:0000256" key="5">
    <source>
        <dbReference type="PIRSR" id="PIRSR604254-1"/>
    </source>
</evidence>
<dbReference type="PANTHER" id="PTHR20855">
    <property type="entry name" value="ADIPOR/PROGESTIN RECEPTOR-RELATED"/>
    <property type="match status" value="1"/>
</dbReference>
<dbReference type="Proteomes" id="UP000571183">
    <property type="component" value="Unassembled WGS sequence"/>
</dbReference>
<dbReference type="GO" id="GO:0016020">
    <property type="term" value="C:membrane"/>
    <property type="evidence" value="ECO:0007669"/>
    <property type="project" value="UniProtKB-SubCell"/>
</dbReference>
<gene>
    <name evidence="7" type="ORF">F5897_001310</name>
</gene>
<keyword evidence="3 6" id="KW-1133">Transmembrane helix</keyword>
<keyword evidence="5" id="KW-0479">Metal-binding</keyword>
<proteinExistence type="predicted"/>
<comment type="subcellular location">
    <subcellularLocation>
        <location evidence="1">Membrane</location>
        <topology evidence="1">Multi-pass membrane protein</topology>
    </subcellularLocation>
</comment>
<evidence type="ECO:0000256" key="2">
    <source>
        <dbReference type="ARBA" id="ARBA00022692"/>
    </source>
</evidence>
<evidence type="ECO:0000256" key="3">
    <source>
        <dbReference type="ARBA" id="ARBA00022989"/>
    </source>
</evidence>
<feature type="binding site" evidence="5">
    <location>
        <position position="234"/>
    </location>
    <ligand>
        <name>Zn(2+)</name>
        <dbReference type="ChEBI" id="CHEBI:29105"/>
    </ligand>
</feature>
<organism evidence="7 8">
    <name type="scientific">Canibacter oris</name>
    <dbReference type="NCBI Taxonomy" id="1365628"/>
    <lineage>
        <taxon>Bacteria</taxon>
        <taxon>Bacillati</taxon>
        <taxon>Actinomycetota</taxon>
        <taxon>Actinomycetes</taxon>
        <taxon>Micrococcales</taxon>
        <taxon>Microbacteriaceae</taxon>
        <taxon>Canibacter</taxon>
    </lineage>
</organism>
<dbReference type="AlphaFoldDB" id="A0A840DPF9"/>
<evidence type="ECO:0000313" key="7">
    <source>
        <dbReference type="EMBL" id="MBB4071987.1"/>
    </source>
</evidence>
<reference evidence="7" key="1">
    <citation type="submission" date="2020-08" db="EMBL/GenBank/DDBJ databases">
        <title>Sequencing the genomes of 1000 actinobacteria strains.</title>
        <authorList>
            <person name="Klenk H.-P."/>
        </authorList>
    </citation>
    <scope>NUCLEOTIDE SEQUENCE [LARGE SCALE GENOMIC DNA]</scope>
    <source>
        <strain evidence="7">DSM 27064</strain>
    </source>
</reference>
<feature type="transmembrane region" description="Helical" evidence="6">
    <location>
        <begin position="123"/>
        <end position="142"/>
    </location>
</feature>
<feature type="transmembrane region" description="Helical" evidence="6">
    <location>
        <begin position="236"/>
        <end position="257"/>
    </location>
</feature>
<feature type="transmembrane region" description="Helical" evidence="6">
    <location>
        <begin position="203"/>
        <end position="224"/>
    </location>
</feature>
<keyword evidence="8" id="KW-1185">Reference proteome</keyword>
<feature type="transmembrane region" description="Helical" evidence="6">
    <location>
        <begin position="149"/>
        <end position="168"/>
    </location>
</feature>
<evidence type="ECO:0000256" key="6">
    <source>
        <dbReference type="SAM" id="Phobius"/>
    </source>
</evidence>
<comment type="caution">
    <text evidence="7">The sequence shown here is derived from an EMBL/GenBank/DDBJ whole genome shotgun (WGS) entry which is preliminary data.</text>
</comment>
<feature type="binding site" evidence="5">
    <location>
        <position position="238"/>
    </location>
    <ligand>
        <name>Zn(2+)</name>
        <dbReference type="ChEBI" id="CHEBI:29105"/>
    </ligand>
</feature>
<name>A0A840DPF9_9MICO</name>
<evidence type="ECO:0000256" key="1">
    <source>
        <dbReference type="ARBA" id="ARBA00004141"/>
    </source>
</evidence>
<accession>A0A840DPF9</accession>
<feature type="transmembrane region" description="Helical" evidence="6">
    <location>
        <begin position="90"/>
        <end position="108"/>
    </location>
</feature>
<feature type="transmembrane region" description="Helical" evidence="6">
    <location>
        <begin position="59"/>
        <end position="78"/>
    </location>
</feature>
<dbReference type="InterPro" id="IPR004254">
    <property type="entry name" value="AdipoR/HlyIII-related"/>
</dbReference>
<dbReference type="RefSeq" id="WP_183304920.1">
    <property type="nucleotide sequence ID" value="NZ_JACIFD010000013.1"/>
</dbReference>
<sequence length="263" mass="28293">MASQQNPKSADAAADPQELTLTSIPLRHTTSAISAAQLGAAETRVQAAPAVIKPLLRGWLHAGTTPLAIAAGIVLIVLAQGGIAKAGAAVYLACSVLLFGNSAVYHIINWSPRVKQALRRVDHANIFLLIAGTYTPVALGALPLPRAALLLTIVWSGALLGIIFRVFWLSAPRWLYVSLYVGLGWAALFFFSEMLQANVPAMILVAVGGLLYTIGAICYGFKWPLRNNKYFGFHELFHACTVAAFFCHWTAALLALLDPLYLR</sequence>